<dbReference type="OrthoDB" id="9815351at2"/>
<gene>
    <name evidence="2" type="ORF">DN068_15455</name>
</gene>
<dbReference type="EMBL" id="QKTW01000020">
    <property type="protein sequence ID" value="PZF72030.1"/>
    <property type="molecule type" value="Genomic_DNA"/>
</dbReference>
<dbReference type="InterPro" id="IPR001296">
    <property type="entry name" value="Glyco_trans_1"/>
</dbReference>
<comment type="caution">
    <text evidence="2">The sequence shown here is derived from an EMBL/GenBank/DDBJ whole genome shotgun (WGS) entry which is preliminary data.</text>
</comment>
<evidence type="ECO:0000313" key="2">
    <source>
        <dbReference type="EMBL" id="PZF72030.1"/>
    </source>
</evidence>
<sequence>MQSDKKPKKIAFVVQLPKHVSPGQRFRFEQYEKLLSDNNFEVVTCSFLDEKTYRILYKNGFLFKKIWGVVKGFISRVGFLLTAHKYDFIFLQREVAPIGPPIFEWFLAKILKKKIVYDFDDAIWIANTSASNRLARYVKCFWKIRYISKWSYKISAGNEYLANWASQYNRNVTITPTCVDIVGRYNEIKDQNSKPITIGWTGSHSTLKYLDLVADILKELEEKYPIVFTVICDKPASLPLQSMHFIKWQEESEIDDLLTFNIGIMPLQNDEWSEGKCGFKLIQYLSLGIPAAASPVGINKQIIDNGKNGYLCSSKDEWKAALQKLIEDEMLRTSMGKEGRQKIEDNYSVQSNSKNFLSLFS</sequence>
<keyword evidence="3" id="KW-1185">Reference proteome</keyword>
<dbReference type="Pfam" id="PF00534">
    <property type="entry name" value="Glycos_transf_1"/>
    <property type="match status" value="1"/>
</dbReference>
<feature type="domain" description="Glycosyl transferase family 1" evidence="1">
    <location>
        <begin position="191"/>
        <end position="341"/>
    </location>
</feature>
<name>A0A2W2AIH1_9BACT</name>
<protein>
    <submittedName>
        <fullName evidence="2">Glycosyltransferase family 1 protein</fullName>
    </submittedName>
</protein>
<evidence type="ECO:0000259" key="1">
    <source>
        <dbReference type="Pfam" id="PF00534"/>
    </source>
</evidence>
<dbReference type="Gene3D" id="3.40.50.2000">
    <property type="entry name" value="Glycogen Phosphorylase B"/>
    <property type="match status" value="2"/>
</dbReference>
<dbReference type="SUPFAM" id="SSF53756">
    <property type="entry name" value="UDP-Glycosyltransferase/glycogen phosphorylase"/>
    <property type="match status" value="1"/>
</dbReference>
<dbReference type="RefSeq" id="WP_110999843.1">
    <property type="nucleotide sequence ID" value="NZ_QKTW01000020.1"/>
</dbReference>
<evidence type="ECO:0000313" key="3">
    <source>
        <dbReference type="Proteomes" id="UP000248745"/>
    </source>
</evidence>
<dbReference type="AlphaFoldDB" id="A0A2W2AIH1"/>
<dbReference type="Proteomes" id="UP000248745">
    <property type="component" value="Unassembled WGS sequence"/>
</dbReference>
<organism evidence="2 3">
    <name type="scientific">Taibaiella soli</name>
    <dbReference type="NCBI Taxonomy" id="1649169"/>
    <lineage>
        <taxon>Bacteria</taxon>
        <taxon>Pseudomonadati</taxon>
        <taxon>Bacteroidota</taxon>
        <taxon>Chitinophagia</taxon>
        <taxon>Chitinophagales</taxon>
        <taxon>Chitinophagaceae</taxon>
        <taxon>Taibaiella</taxon>
    </lineage>
</organism>
<accession>A0A2W2AIH1</accession>
<reference evidence="2 3" key="1">
    <citation type="submission" date="2018-06" db="EMBL/GenBank/DDBJ databases">
        <title>Mucibacter soli gen. nov., sp. nov., a new member of the family Chitinophagaceae producing mucin.</title>
        <authorList>
            <person name="Kim M.-K."/>
            <person name="Park S."/>
            <person name="Kim T.-S."/>
            <person name="Joung Y."/>
            <person name="Han J.-H."/>
            <person name="Kim S.B."/>
        </authorList>
    </citation>
    <scope>NUCLEOTIDE SEQUENCE [LARGE SCALE GENOMIC DNA]</scope>
    <source>
        <strain evidence="2 3">R1-15</strain>
    </source>
</reference>
<proteinExistence type="predicted"/>
<dbReference type="PANTHER" id="PTHR12526">
    <property type="entry name" value="GLYCOSYLTRANSFERASE"/>
    <property type="match status" value="1"/>
</dbReference>
<keyword evidence="2" id="KW-0808">Transferase</keyword>
<dbReference type="GO" id="GO:0016757">
    <property type="term" value="F:glycosyltransferase activity"/>
    <property type="evidence" value="ECO:0007669"/>
    <property type="project" value="InterPro"/>
</dbReference>
<dbReference type="CDD" id="cd03801">
    <property type="entry name" value="GT4_PimA-like"/>
    <property type="match status" value="1"/>
</dbReference>